<dbReference type="STRING" id="80966.ENSAPOP00000025827"/>
<dbReference type="AlphaFoldDB" id="A0A3Q1GE59"/>
<evidence type="ECO:0000256" key="8">
    <source>
        <dbReference type="SAM" id="SignalP"/>
    </source>
</evidence>
<dbReference type="GO" id="GO:0005576">
    <property type="term" value="C:extracellular region"/>
    <property type="evidence" value="ECO:0007669"/>
    <property type="project" value="UniProtKB-SubCell"/>
</dbReference>
<keyword evidence="4 8" id="KW-0732">Signal</keyword>
<evidence type="ECO:0000256" key="4">
    <source>
        <dbReference type="ARBA" id="ARBA00022729"/>
    </source>
</evidence>
<dbReference type="GO" id="GO:0030250">
    <property type="term" value="F:guanylate cyclase activator activity"/>
    <property type="evidence" value="ECO:0007669"/>
    <property type="project" value="InterPro"/>
</dbReference>
<reference evidence="9" key="1">
    <citation type="submission" date="2025-08" db="UniProtKB">
        <authorList>
            <consortium name="Ensembl"/>
        </authorList>
    </citation>
    <scope>IDENTIFICATION</scope>
</reference>
<dbReference type="InterPro" id="IPR036382">
    <property type="entry name" value="Guanylin_sf"/>
</dbReference>
<comment type="function">
    <text evidence="6">Endogenous activator of intestinal guanylate cyclase. It stimulates this enzyme through the same receptor binding region as the heat-stable enterotoxins. May be a potent physiological regulator of intestinal fluid and electrolyte transport. May be an autocrine/paracrine regulator of intestinal salt and water transport.</text>
</comment>
<dbReference type="PRINTS" id="PR00774">
    <property type="entry name" value="GUANYLIN"/>
</dbReference>
<evidence type="ECO:0000256" key="2">
    <source>
        <dbReference type="ARBA" id="ARBA00009883"/>
    </source>
</evidence>
<feature type="chain" id="PRO_5018602017" description="Guanylate cyclase activator 2B" evidence="8">
    <location>
        <begin position="29"/>
        <end position="109"/>
    </location>
</feature>
<evidence type="ECO:0000313" key="9">
    <source>
        <dbReference type="Ensembl" id="ENSAPOP00000025827.1"/>
    </source>
</evidence>
<keyword evidence="5" id="KW-1015">Disulfide bond</keyword>
<dbReference type="Ensembl" id="ENSAPOT00000005247.1">
    <property type="protein sequence ID" value="ENSAPOP00000025827.1"/>
    <property type="gene ID" value="ENSAPOG00000009283.1"/>
</dbReference>
<reference evidence="9" key="2">
    <citation type="submission" date="2025-09" db="UniProtKB">
        <authorList>
            <consortium name="Ensembl"/>
        </authorList>
    </citation>
    <scope>IDENTIFICATION</scope>
</reference>
<protein>
    <recommendedName>
        <fullName evidence="7">Guanylate cyclase activator 2B</fullName>
    </recommendedName>
</protein>
<organism evidence="9 10">
    <name type="scientific">Acanthochromis polyacanthus</name>
    <name type="common">spiny chromis</name>
    <dbReference type="NCBI Taxonomy" id="80966"/>
    <lineage>
        <taxon>Eukaryota</taxon>
        <taxon>Metazoa</taxon>
        <taxon>Chordata</taxon>
        <taxon>Craniata</taxon>
        <taxon>Vertebrata</taxon>
        <taxon>Euteleostomi</taxon>
        <taxon>Actinopterygii</taxon>
        <taxon>Neopterygii</taxon>
        <taxon>Teleostei</taxon>
        <taxon>Neoteleostei</taxon>
        <taxon>Acanthomorphata</taxon>
        <taxon>Ovalentaria</taxon>
        <taxon>Pomacentridae</taxon>
        <taxon>Acanthochromis</taxon>
    </lineage>
</organism>
<accession>A0A3Q1GE59</accession>
<dbReference type="Pfam" id="PF02058">
    <property type="entry name" value="Guanylin"/>
    <property type="match status" value="1"/>
</dbReference>
<comment type="subcellular location">
    <subcellularLocation>
        <location evidence="1">Secreted</location>
    </subcellularLocation>
</comment>
<dbReference type="Proteomes" id="UP000257200">
    <property type="component" value="Unplaced"/>
</dbReference>
<keyword evidence="10" id="KW-1185">Reference proteome</keyword>
<dbReference type="GeneTree" id="ENSGT01010000222588"/>
<evidence type="ECO:0000256" key="6">
    <source>
        <dbReference type="ARBA" id="ARBA00037765"/>
    </source>
</evidence>
<proteinExistence type="inferred from homology"/>
<evidence type="ECO:0000256" key="5">
    <source>
        <dbReference type="ARBA" id="ARBA00023157"/>
    </source>
</evidence>
<evidence type="ECO:0000313" key="10">
    <source>
        <dbReference type="Proteomes" id="UP000257200"/>
    </source>
</evidence>
<name>A0A3Q1GE59_9TELE</name>
<dbReference type="Gene3D" id="3.90.1450.10">
    <property type="entry name" value="Guanylin"/>
    <property type="match status" value="1"/>
</dbReference>
<dbReference type="PANTHER" id="PTHR11318">
    <property type="entry name" value="GUANYLIN FAMILY MEMBER"/>
    <property type="match status" value="1"/>
</dbReference>
<dbReference type="SUPFAM" id="SSF89890">
    <property type="entry name" value="Proguanylin"/>
    <property type="match status" value="1"/>
</dbReference>
<evidence type="ECO:0000256" key="1">
    <source>
        <dbReference type="ARBA" id="ARBA00004613"/>
    </source>
</evidence>
<evidence type="ECO:0000256" key="7">
    <source>
        <dbReference type="ARBA" id="ARBA00041176"/>
    </source>
</evidence>
<dbReference type="InterPro" id="IPR000879">
    <property type="entry name" value="Guanylin"/>
</dbReference>
<feature type="signal peptide" evidence="8">
    <location>
        <begin position="1"/>
        <end position="28"/>
    </location>
</feature>
<comment type="similarity">
    <text evidence="2">Belongs to the guanylin family.</text>
</comment>
<evidence type="ECO:0000256" key="3">
    <source>
        <dbReference type="ARBA" id="ARBA00022525"/>
    </source>
</evidence>
<dbReference type="InParanoid" id="A0A3Q1GE59"/>
<dbReference type="PANTHER" id="PTHR11318:SF4">
    <property type="entry name" value="GUANYLATE CYCLASE ACTIVATOR 2B"/>
    <property type="match status" value="1"/>
</dbReference>
<sequence length="109" mass="11483">KGISNHLKMRVCSVVLVVVVCVCTGAMGVQVNVGDKSFPLEAVKQLQELMALNDNISPFAETSICTNPLLPQVFRPVCQARGAGTVFSKLAAVPLDICDICAFPACTGC</sequence>
<keyword evidence="3" id="KW-0964">Secreted</keyword>